<dbReference type="Pfam" id="PF00271">
    <property type="entry name" value="Helicase_C"/>
    <property type="match status" value="1"/>
</dbReference>
<accession>A0A0W8DMW2</accession>
<dbReference type="InterPro" id="IPR027417">
    <property type="entry name" value="P-loop_NTPase"/>
</dbReference>
<sequence length="278" mass="31980">MVPEWAGNEAASKTRKVRGSKPRRKRKLSEGALEEQRLENEARQQASQLLAPPKTKADKRKEKRARRRSRTESMGSEATSQQSEDSEADSDSEVEEDDDEAIKKADRKNTVAAEQEEVQMLRRQLGIRNKERANELYHELLYDGVNIGAVHADRTKEQRDDVIRRFRTGEVWVLICTDLMSRGMDFKAVNMVINYDFPQVKDVSKRKELLKAPPTRHRINTVSGYDLQKANRLKQMKQAKHKKDGESNNNSESEPAGDEKNNSGKKKRKKHKKNPKSE</sequence>
<dbReference type="SUPFAM" id="SSF52540">
    <property type="entry name" value="P-loop containing nucleoside triphosphate hydrolases"/>
    <property type="match status" value="1"/>
</dbReference>
<proteinExistence type="predicted"/>
<feature type="region of interest" description="Disordered" evidence="1">
    <location>
        <begin position="1"/>
        <end position="111"/>
    </location>
</feature>
<dbReference type="InterPro" id="IPR001650">
    <property type="entry name" value="Helicase_C-like"/>
</dbReference>
<dbReference type="CDD" id="cd18787">
    <property type="entry name" value="SF2_C_DEAD"/>
    <property type="match status" value="1"/>
</dbReference>
<protein>
    <submittedName>
        <fullName evidence="3">N-acetylated-alpha-linked acidic dipeptidase 2</fullName>
    </submittedName>
</protein>
<feature type="compositionally biased region" description="Basic residues" evidence="1">
    <location>
        <begin position="231"/>
        <end position="242"/>
    </location>
</feature>
<reference evidence="3 4" key="1">
    <citation type="submission" date="2015-11" db="EMBL/GenBank/DDBJ databases">
        <title>Genomes and virulence difference between two physiological races of Phytophthora nicotianae.</title>
        <authorList>
            <person name="Liu H."/>
            <person name="Ma X."/>
            <person name="Yu H."/>
            <person name="Fang D."/>
            <person name="Li Y."/>
            <person name="Wang X."/>
            <person name="Wang W."/>
            <person name="Dong Y."/>
            <person name="Xiao B."/>
        </authorList>
    </citation>
    <scope>NUCLEOTIDE SEQUENCE [LARGE SCALE GENOMIC DNA]</scope>
    <source>
        <strain evidence="4">race 1</strain>
    </source>
</reference>
<dbReference type="Proteomes" id="UP000054636">
    <property type="component" value="Unassembled WGS sequence"/>
</dbReference>
<feature type="compositionally biased region" description="Basic residues" evidence="1">
    <location>
        <begin position="13"/>
        <end position="27"/>
    </location>
</feature>
<feature type="compositionally biased region" description="Acidic residues" evidence="1">
    <location>
        <begin position="84"/>
        <end position="100"/>
    </location>
</feature>
<feature type="compositionally biased region" description="Basic residues" evidence="1">
    <location>
        <begin position="263"/>
        <end position="278"/>
    </location>
</feature>
<dbReference type="Gene3D" id="3.40.50.300">
    <property type="entry name" value="P-loop containing nucleotide triphosphate hydrolases"/>
    <property type="match status" value="1"/>
</dbReference>
<gene>
    <name evidence="3" type="ORF">AM588_10010151</name>
</gene>
<dbReference type="SMART" id="SM00490">
    <property type="entry name" value="HELICc"/>
    <property type="match status" value="1"/>
</dbReference>
<feature type="domain" description="Helicase C-terminal" evidence="2">
    <location>
        <begin position="106"/>
        <end position="256"/>
    </location>
</feature>
<evidence type="ECO:0000256" key="1">
    <source>
        <dbReference type="SAM" id="MobiDB-lite"/>
    </source>
</evidence>
<dbReference type="PROSITE" id="PS51194">
    <property type="entry name" value="HELICASE_CTER"/>
    <property type="match status" value="1"/>
</dbReference>
<feature type="region of interest" description="Disordered" evidence="1">
    <location>
        <begin position="214"/>
        <end position="278"/>
    </location>
</feature>
<dbReference type="PANTHER" id="PTHR47958">
    <property type="entry name" value="ATP-DEPENDENT RNA HELICASE DBP3"/>
    <property type="match status" value="1"/>
</dbReference>
<name>A0A0W8DMW2_PHYNI</name>
<dbReference type="EMBL" id="LNFP01000099">
    <property type="protein sequence ID" value="KUF97734.1"/>
    <property type="molecule type" value="Genomic_DNA"/>
</dbReference>
<evidence type="ECO:0000313" key="3">
    <source>
        <dbReference type="EMBL" id="KUF97734.1"/>
    </source>
</evidence>
<dbReference type="AlphaFoldDB" id="A0A0W8DMW2"/>
<evidence type="ECO:0000313" key="4">
    <source>
        <dbReference type="Proteomes" id="UP000054636"/>
    </source>
</evidence>
<evidence type="ECO:0000259" key="2">
    <source>
        <dbReference type="PROSITE" id="PS51194"/>
    </source>
</evidence>
<comment type="caution">
    <text evidence="3">The sequence shown here is derived from an EMBL/GenBank/DDBJ whole genome shotgun (WGS) entry which is preliminary data.</text>
</comment>
<organism evidence="3 4">
    <name type="scientific">Phytophthora nicotianae</name>
    <name type="common">Potato buckeye rot agent</name>
    <name type="synonym">Phytophthora parasitica</name>
    <dbReference type="NCBI Taxonomy" id="4792"/>
    <lineage>
        <taxon>Eukaryota</taxon>
        <taxon>Sar</taxon>
        <taxon>Stramenopiles</taxon>
        <taxon>Oomycota</taxon>
        <taxon>Peronosporomycetes</taxon>
        <taxon>Peronosporales</taxon>
        <taxon>Peronosporaceae</taxon>
        <taxon>Phytophthora</taxon>
    </lineage>
</organism>